<accession>A0A5C5ZCG5</accession>
<dbReference type="PRINTS" id="PR01790">
    <property type="entry name" value="SMP30FAMILY"/>
</dbReference>
<dbReference type="PANTHER" id="PTHR10907:SF47">
    <property type="entry name" value="REGUCALCIN"/>
    <property type="match status" value="1"/>
</dbReference>
<gene>
    <name evidence="5" type="primary">araB_2</name>
    <name evidence="5" type="ORF">CA13_62980</name>
</gene>
<evidence type="ECO:0000313" key="6">
    <source>
        <dbReference type="Proteomes" id="UP000315010"/>
    </source>
</evidence>
<evidence type="ECO:0000256" key="2">
    <source>
        <dbReference type="PIRSR" id="PIRSR605511-1"/>
    </source>
</evidence>
<comment type="caution">
    <text evidence="5">The sequence shown here is derived from an EMBL/GenBank/DDBJ whole genome shotgun (WGS) entry which is preliminary data.</text>
</comment>
<evidence type="ECO:0000256" key="3">
    <source>
        <dbReference type="PIRSR" id="PIRSR605511-2"/>
    </source>
</evidence>
<dbReference type="GO" id="GO:0005509">
    <property type="term" value="F:calcium ion binding"/>
    <property type="evidence" value="ECO:0007669"/>
    <property type="project" value="TreeGrafter"/>
</dbReference>
<keyword evidence="3" id="KW-0862">Zinc</keyword>
<dbReference type="OrthoDB" id="9775130at2"/>
<dbReference type="RefSeq" id="WP_146402708.1">
    <property type="nucleotide sequence ID" value="NZ_SJPJ01000001.1"/>
</dbReference>
<dbReference type="GO" id="GO:0019853">
    <property type="term" value="P:L-ascorbic acid biosynthetic process"/>
    <property type="evidence" value="ECO:0007669"/>
    <property type="project" value="TreeGrafter"/>
</dbReference>
<protein>
    <submittedName>
        <fullName evidence="5">L-arabinolactonase</fullName>
        <ecNumber evidence="5">3.1.1.15</ecNumber>
    </submittedName>
</protein>
<keyword evidence="3" id="KW-0479">Metal-binding</keyword>
<dbReference type="PANTHER" id="PTHR10907">
    <property type="entry name" value="REGUCALCIN"/>
    <property type="match status" value="1"/>
</dbReference>
<proteinExistence type="inferred from homology"/>
<organism evidence="5 6">
    <name type="scientific">Novipirellula herctigrandis</name>
    <dbReference type="NCBI Taxonomy" id="2527986"/>
    <lineage>
        <taxon>Bacteria</taxon>
        <taxon>Pseudomonadati</taxon>
        <taxon>Planctomycetota</taxon>
        <taxon>Planctomycetia</taxon>
        <taxon>Pirellulales</taxon>
        <taxon>Pirellulaceae</taxon>
        <taxon>Novipirellula</taxon>
    </lineage>
</organism>
<dbReference type="InterPro" id="IPR005511">
    <property type="entry name" value="SMP-30"/>
</dbReference>
<feature type="binding site" evidence="3">
    <location>
        <position position="18"/>
    </location>
    <ligand>
        <name>a divalent metal cation</name>
        <dbReference type="ChEBI" id="CHEBI:60240"/>
    </ligand>
</feature>
<evidence type="ECO:0000256" key="1">
    <source>
        <dbReference type="ARBA" id="ARBA00008853"/>
    </source>
</evidence>
<feature type="binding site" evidence="3">
    <location>
        <position position="101"/>
    </location>
    <ligand>
        <name>substrate</name>
    </ligand>
</feature>
<comment type="similarity">
    <text evidence="1">Belongs to the SMP-30/CGR1 family.</text>
</comment>
<sequence length="294" mass="32317">MKRKSAELLYDGKAELAEGPLWHNGSLWWVNIETGELNRFDVNSGRCESRGTGDLLGAAVPTDDGRWLLARRDQLQLLDWETGKVDVLNHLDFGSPNVRFNDGKCDAAGRFWIGSMSLNGDTDSGAFYCLNNDGKVVTWLTHITISNGLGWTSDCSRMFYVDTPTQRIDVLDFDLKHGKIENRRPLVEIPRHIGFPDGLTVDADDNVWVALWGGSAVHCYDGNTGKQIDCIAVPAPQVTACCFGGDDLNELFITTAKTGLDNTAKTASPLSGGVFRCPMSVKGTASHPFRYQRS</sequence>
<keyword evidence="6" id="KW-1185">Reference proteome</keyword>
<dbReference type="EMBL" id="SJPJ01000001">
    <property type="protein sequence ID" value="TWT84817.1"/>
    <property type="molecule type" value="Genomic_DNA"/>
</dbReference>
<feature type="domain" description="SMP-30/Gluconolactonase/LRE-like region" evidence="4">
    <location>
        <begin position="16"/>
        <end position="256"/>
    </location>
</feature>
<dbReference type="InterPro" id="IPR011042">
    <property type="entry name" value="6-blade_b-propeller_TolB-like"/>
</dbReference>
<feature type="binding site" evidence="3">
    <location>
        <position position="197"/>
    </location>
    <ligand>
        <name>a divalent metal cation</name>
        <dbReference type="ChEBI" id="CHEBI:60240"/>
    </ligand>
</feature>
<dbReference type="GO" id="GO:0004341">
    <property type="term" value="F:gluconolactonase activity"/>
    <property type="evidence" value="ECO:0007669"/>
    <property type="project" value="TreeGrafter"/>
</dbReference>
<dbReference type="GO" id="GO:0050021">
    <property type="term" value="F:L-arabinonolactonase activity"/>
    <property type="evidence" value="ECO:0007669"/>
    <property type="project" value="UniProtKB-EC"/>
</dbReference>
<keyword evidence="5" id="KW-0378">Hydrolase</keyword>
<evidence type="ECO:0000259" key="4">
    <source>
        <dbReference type="Pfam" id="PF08450"/>
    </source>
</evidence>
<dbReference type="InterPro" id="IPR013658">
    <property type="entry name" value="SGL"/>
</dbReference>
<dbReference type="AlphaFoldDB" id="A0A5C5ZCG5"/>
<dbReference type="SUPFAM" id="SSF63829">
    <property type="entry name" value="Calcium-dependent phosphotriesterase"/>
    <property type="match status" value="1"/>
</dbReference>
<name>A0A5C5ZCG5_9BACT</name>
<dbReference type="Proteomes" id="UP000315010">
    <property type="component" value="Unassembled WGS sequence"/>
</dbReference>
<comment type="cofactor">
    <cofactor evidence="3">
        <name>Zn(2+)</name>
        <dbReference type="ChEBI" id="CHEBI:29105"/>
    </cofactor>
    <text evidence="3">Binds 1 divalent metal cation per subunit.</text>
</comment>
<reference evidence="5 6" key="1">
    <citation type="submission" date="2019-02" db="EMBL/GenBank/DDBJ databases">
        <title>Deep-cultivation of Planctomycetes and their phenomic and genomic characterization uncovers novel biology.</title>
        <authorList>
            <person name="Wiegand S."/>
            <person name="Jogler M."/>
            <person name="Boedeker C."/>
            <person name="Pinto D."/>
            <person name="Vollmers J."/>
            <person name="Rivas-Marin E."/>
            <person name="Kohn T."/>
            <person name="Peeters S.H."/>
            <person name="Heuer A."/>
            <person name="Rast P."/>
            <person name="Oberbeckmann S."/>
            <person name="Bunk B."/>
            <person name="Jeske O."/>
            <person name="Meyerdierks A."/>
            <person name="Storesund J.E."/>
            <person name="Kallscheuer N."/>
            <person name="Luecker S."/>
            <person name="Lage O.M."/>
            <person name="Pohl T."/>
            <person name="Merkel B.J."/>
            <person name="Hornburger P."/>
            <person name="Mueller R.-W."/>
            <person name="Bruemmer F."/>
            <person name="Labrenz M."/>
            <person name="Spormann A.M."/>
            <person name="Op Den Camp H."/>
            <person name="Overmann J."/>
            <person name="Amann R."/>
            <person name="Jetten M.S.M."/>
            <person name="Mascher T."/>
            <person name="Medema M.H."/>
            <person name="Devos D.P."/>
            <person name="Kaster A.-K."/>
            <person name="Ovreas L."/>
            <person name="Rohde M."/>
            <person name="Galperin M.Y."/>
            <person name="Jogler C."/>
        </authorList>
    </citation>
    <scope>NUCLEOTIDE SEQUENCE [LARGE SCALE GENOMIC DNA]</scope>
    <source>
        <strain evidence="5 6">CA13</strain>
    </source>
</reference>
<dbReference type="EC" id="3.1.1.15" evidence="5"/>
<feature type="binding site" evidence="3">
    <location>
        <position position="147"/>
    </location>
    <ligand>
        <name>a divalent metal cation</name>
        <dbReference type="ChEBI" id="CHEBI:60240"/>
    </ligand>
</feature>
<dbReference type="Pfam" id="PF08450">
    <property type="entry name" value="SGL"/>
    <property type="match status" value="1"/>
</dbReference>
<feature type="binding site" evidence="3">
    <location>
        <position position="99"/>
    </location>
    <ligand>
        <name>substrate</name>
    </ligand>
</feature>
<evidence type="ECO:0000313" key="5">
    <source>
        <dbReference type="EMBL" id="TWT84817.1"/>
    </source>
</evidence>
<feature type="active site" description="Proton donor/acceptor" evidence="2">
    <location>
        <position position="197"/>
    </location>
</feature>
<dbReference type="Gene3D" id="2.120.10.30">
    <property type="entry name" value="TolB, C-terminal domain"/>
    <property type="match status" value="1"/>
</dbReference>